<keyword evidence="2" id="KW-0963">Cytoplasm</keyword>
<dbReference type="InterPro" id="IPR039420">
    <property type="entry name" value="WalR-like"/>
</dbReference>
<dbReference type="PANTHER" id="PTHR48111:SF50">
    <property type="entry name" value="KDP OPERON TRANSCRIPTIONAL REGULATORY PROTEIN KDPE"/>
    <property type="match status" value="1"/>
</dbReference>
<dbReference type="SMART" id="SM00448">
    <property type="entry name" value="REC"/>
    <property type="match status" value="1"/>
</dbReference>
<dbReference type="GO" id="GO:0000987">
    <property type="term" value="F:cis-regulatory region sequence-specific DNA binding"/>
    <property type="evidence" value="ECO:0007669"/>
    <property type="project" value="UniProtKB-ARBA"/>
</dbReference>
<dbReference type="HOGENOM" id="CLU_000445_30_8_4"/>
<feature type="domain" description="Response regulatory" evidence="10">
    <location>
        <begin position="5"/>
        <end position="118"/>
    </location>
</feature>
<dbReference type="InterPro" id="IPR036388">
    <property type="entry name" value="WH-like_DNA-bd_sf"/>
</dbReference>
<feature type="DNA-binding region" description="OmpR/PhoB-type" evidence="9">
    <location>
        <begin position="128"/>
        <end position="227"/>
    </location>
</feature>
<keyword evidence="6 9" id="KW-0238">DNA-binding</keyword>
<gene>
    <name evidence="12" type="ORF">HMPREF9465_00073</name>
</gene>
<evidence type="ECO:0000256" key="8">
    <source>
        <dbReference type="PROSITE-ProRule" id="PRU00169"/>
    </source>
</evidence>
<evidence type="ECO:0000256" key="6">
    <source>
        <dbReference type="ARBA" id="ARBA00023125"/>
    </source>
</evidence>
<dbReference type="GO" id="GO:0005829">
    <property type="term" value="C:cytosol"/>
    <property type="evidence" value="ECO:0007669"/>
    <property type="project" value="TreeGrafter"/>
</dbReference>
<evidence type="ECO:0008006" key="14">
    <source>
        <dbReference type="Google" id="ProtNLM"/>
    </source>
</evidence>
<dbReference type="SMART" id="SM00862">
    <property type="entry name" value="Trans_reg_C"/>
    <property type="match status" value="1"/>
</dbReference>
<dbReference type="GO" id="GO:0045893">
    <property type="term" value="P:positive regulation of DNA-templated transcription"/>
    <property type="evidence" value="ECO:0007669"/>
    <property type="project" value="UniProtKB-ARBA"/>
</dbReference>
<evidence type="ECO:0000256" key="1">
    <source>
        <dbReference type="ARBA" id="ARBA00004496"/>
    </source>
</evidence>
<evidence type="ECO:0000313" key="12">
    <source>
        <dbReference type="EMBL" id="EKB32305.1"/>
    </source>
</evidence>
<comment type="caution">
    <text evidence="12">The sequence shown here is derived from an EMBL/GenBank/DDBJ whole genome shotgun (WGS) entry which is preliminary data.</text>
</comment>
<keyword evidence="3 8" id="KW-0597">Phosphoprotein</keyword>
<dbReference type="InterPro" id="IPR016032">
    <property type="entry name" value="Sig_transdc_resp-reg_C-effctor"/>
</dbReference>
<dbReference type="Proteomes" id="UP000005835">
    <property type="component" value="Unassembled WGS sequence"/>
</dbReference>
<keyword evidence="5" id="KW-0805">Transcription regulation</keyword>
<evidence type="ECO:0000259" key="11">
    <source>
        <dbReference type="PROSITE" id="PS51755"/>
    </source>
</evidence>
<dbReference type="GO" id="GO:0042802">
    <property type="term" value="F:identical protein binding"/>
    <property type="evidence" value="ECO:0007669"/>
    <property type="project" value="UniProtKB-ARBA"/>
</dbReference>
<dbReference type="InterPro" id="IPR001867">
    <property type="entry name" value="OmpR/PhoB-type_DNA-bd"/>
</dbReference>
<dbReference type="PROSITE" id="PS51755">
    <property type="entry name" value="OMPR_PHOB"/>
    <property type="match status" value="1"/>
</dbReference>
<evidence type="ECO:0000256" key="2">
    <source>
        <dbReference type="ARBA" id="ARBA00022490"/>
    </source>
</evidence>
<evidence type="ECO:0000256" key="5">
    <source>
        <dbReference type="ARBA" id="ARBA00023015"/>
    </source>
</evidence>
<dbReference type="PROSITE" id="PS50110">
    <property type="entry name" value="RESPONSE_REGULATORY"/>
    <property type="match status" value="1"/>
</dbReference>
<dbReference type="SUPFAM" id="SSF52172">
    <property type="entry name" value="CheY-like"/>
    <property type="match status" value="1"/>
</dbReference>
<comment type="subcellular location">
    <subcellularLocation>
        <location evidence="1">Cytoplasm</location>
    </subcellularLocation>
</comment>
<dbReference type="FunFam" id="3.40.50.2300:FF:000021">
    <property type="entry name" value="Two-component system response regulator KdpE"/>
    <property type="match status" value="1"/>
</dbReference>
<dbReference type="Gene3D" id="3.40.50.2300">
    <property type="match status" value="1"/>
</dbReference>
<evidence type="ECO:0000256" key="4">
    <source>
        <dbReference type="ARBA" id="ARBA00023012"/>
    </source>
</evidence>
<dbReference type="RefSeq" id="WP_005433014.1">
    <property type="nucleotide sequence ID" value="NZ_JH815513.1"/>
</dbReference>
<dbReference type="EMBL" id="ADMG01000004">
    <property type="protein sequence ID" value="EKB32305.1"/>
    <property type="molecule type" value="Genomic_DNA"/>
</dbReference>
<dbReference type="CDD" id="cd00383">
    <property type="entry name" value="trans_reg_C"/>
    <property type="match status" value="1"/>
</dbReference>
<organism evidence="12 13">
    <name type="scientific">Sutterella wadsworthensis 2_1_59BFAA</name>
    <dbReference type="NCBI Taxonomy" id="742823"/>
    <lineage>
        <taxon>Bacteria</taxon>
        <taxon>Pseudomonadati</taxon>
        <taxon>Pseudomonadota</taxon>
        <taxon>Betaproteobacteria</taxon>
        <taxon>Burkholderiales</taxon>
        <taxon>Sutterellaceae</taxon>
        <taxon>Sutterella</taxon>
    </lineage>
</organism>
<dbReference type="InterPro" id="IPR011006">
    <property type="entry name" value="CheY-like_superfamily"/>
</dbReference>
<feature type="domain" description="OmpR/PhoB-type" evidence="11">
    <location>
        <begin position="128"/>
        <end position="227"/>
    </location>
</feature>
<dbReference type="AlphaFoldDB" id="K1JL17"/>
<keyword evidence="4" id="KW-0902">Two-component regulatory system</keyword>
<dbReference type="Gene3D" id="1.10.10.10">
    <property type="entry name" value="Winged helix-like DNA-binding domain superfamily/Winged helix DNA-binding domain"/>
    <property type="match status" value="1"/>
</dbReference>
<evidence type="ECO:0000256" key="3">
    <source>
        <dbReference type="ARBA" id="ARBA00022553"/>
    </source>
</evidence>
<feature type="modified residue" description="4-aspartylphosphate" evidence="8">
    <location>
        <position position="54"/>
    </location>
</feature>
<protein>
    <recommendedName>
        <fullName evidence="14">KDP operon transcriptional regulatory protein kdpE</fullName>
    </recommendedName>
</protein>
<name>K1JL17_9BURK</name>
<dbReference type="GO" id="GO:0000156">
    <property type="term" value="F:phosphorelay response regulator activity"/>
    <property type="evidence" value="ECO:0007669"/>
    <property type="project" value="TreeGrafter"/>
</dbReference>
<dbReference type="Gene3D" id="6.10.250.690">
    <property type="match status" value="1"/>
</dbReference>
<keyword evidence="7" id="KW-0804">Transcription</keyword>
<dbReference type="GO" id="GO:0032993">
    <property type="term" value="C:protein-DNA complex"/>
    <property type="evidence" value="ECO:0007669"/>
    <property type="project" value="TreeGrafter"/>
</dbReference>
<dbReference type="SUPFAM" id="SSF46894">
    <property type="entry name" value="C-terminal effector domain of the bipartite response regulators"/>
    <property type="match status" value="1"/>
</dbReference>
<keyword evidence="13" id="KW-1185">Reference proteome</keyword>
<dbReference type="Pfam" id="PF00486">
    <property type="entry name" value="Trans_reg_C"/>
    <property type="match status" value="1"/>
</dbReference>
<evidence type="ECO:0000259" key="10">
    <source>
        <dbReference type="PROSITE" id="PS50110"/>
    </source>
</evidence>
<dbReference type="InterPro" id="IPR001789">
    <property type="entry name" value="Sig_transdc_resp-reg_receiver"/>
</dbReference>
<evidence type="ECO:0000256" key="9">
    <source>
        <dbReference type="PROSITE-ProRule" id="PRU01091"/>
    </source>
</evidence>
<evidence type="ECO:0000313" key="13">
    <source>
        <dbReference type="Proteomes" id="UP000005835"/>
    </source>
</evidence>
<proteinExistence type="predicted"/>
<dbReference type="Pfam" id="PF00072">
    <property type="entry name" value="Response_reg"/>
    <property type="match status" value="1"/>
</dbReference>
<accession>K1JL17</accession>
<reference evidence="12 13" key="1">
    <citation type="submission" date="2012-05" db="EMBL/GenBank/DDBJ databases">
        <title>The Genome Sequence of Sutterella wadsworthensis 2_1_59BFAA.</title>
        <authorList>
            <consortium name="The Broad Institute Genome Sequencing Platform"/>
            <person name="Earl A."/>
            <person name="Ward D."/>
            <person name="Feldgarden M."/>
            <person name="Gevers D."/>
            <person name="Daigneault M."/>
            <person name="Strauss J."/>
            <person name="Allen-Vercoe E."/>
            <person name="Walker B."/>
            <person name="Young S.K."/>
            <person name="Zeng Q."/>
            <person name="Gargeya S."/>
            <person name="Fitzgerald M."/>
            <person name="Haas B."/>
            <person name="Abouelleil A."/>
            <person name="Alvarado L."/>
            <person name="Arachchi H.M."/>
            <person name="Berlin A.M."/>
            <person name="Chapman S.B."/>
            <person name="Goldberg J."/>
            <person name="Griggs A."/>
            <person name="Gujja S."/>
            <person name="Hansen M."/>
            <person name="Howarth C."/>
            <person name="Imamovic A."/>
            <person name="Larimer J."/>
            <person name="McCowen C."/>
            <person name="Montmayeur A."/>
            <person name="Murphy C."/>
            <person name="Neiman D."/>
            <person name="Pearson M."/>
            <person name="Priest M."/>
            <person name="Roberts A."/>
            <person name="Saif S."/>
            <person name="Shea T."/>
            <person name="Sisk P."/>
            <person name="Sykes S."/>
            <person name="Wortman J."/>
            <person name="Nusbaum C."/>
            <person name="Birren B."/>
        </authorList>
    </citation>
    <scope>NUCLEOTIDE SEQUENCE [LARGE SCALE GENOMIC DNA]</scope>
    <source>
        <strain evidence="12 13">2_1_59BFAA</strain>
    </source>
</reference>
<sequence>MPKPRILFVEDEDYIARVIKSSLEDAGYEVFRANSLVQGRVEAATRSPELLILDLGLPDGDGTDLIRTLRSYSSVPIIILSARSGDDAKVEALDLGADDYISKPFSMMELLARVRAHLRRAAGDGCRNAVFTFGDVTVDQARGVVLKGKDEVHLTKLEFRLLCVLIAGRGRVLTHRQLLADVWGAAYVERPHYLRLYMARLRQKLESNPTEPLYFMTETGVGYRLKV</sequence>
<evidence type="ECO:0000256" key="7">
    <source>
        <dbReference type="ARBA" id="ARBA00023163"/>
    </source>
</evidence>
<dbReference type="STRING" id="742823.HMPREF9465_00073"/>
<dbReference type="PANTHER" id="PTHR48111">
    <property type="entry name" value="REGULATOR OF RPOS"/>
    <property type="match status" value="1"/>
</dbReference>
<dbReference type="OrthoDB" id="9802426at2"/>
<dbReference type="eggNOG" id="COG0745">
    <property type="taxonomic scope" value="Bacteria"/>
</dbReference>